<dbReference type="HOGENOM" id="CLU_136851_2_0_4"/>
<evidence type="ECO:0000256" key="2">
    <source>
        <dbReference type="SAM" id="Phobius"/>
    </source>
</evidence>
<dbReference type="InterPro" id="IPR009937">
    <property type="entry name" value="Phage_holin_3_6"/>
</dbReference>
<dbReference type="EMBL" id="AYXT01000012">
    <property type="protein sequence ID" value="ETF01188.1"/>
    <property type="molecule type" value="Genomic_DNA"/>
</dbReference>
<name>V8QPD3_9BURK</name>
<comment type="caution">
    <text evidence="3">The sequence shown here is derived from an EMBL/GenBank/DDBJ whole genome shotgun (WGS) entry which is preliminary data.</text>
</comment>
<feature type="transmembrane region" description="Helical" evidence="2">
    <location>
        <begin position="72"/>
        <end position="93"/>
    </location>
</feature>
<feature type="compositionally biased region" description="Low complexity" evidence="1">
    <location>
        <begin position="124"/>
        <end position="136"/>
    </location>
</feature>
<keyword evidence="2" id="KW-0812">Transmembrane</keyword>
<reference evidence="3 4" key="1">
    <citation type="journal article" date="2014" name="Genome Announc.">
        <title>Draft Genome Sequence of Advenella kashmirensis Strain W13003, a Polycyclic Aromatic Hydrocarbon-Degrading Bacterium.</title>
        <authorList>
            <person name="Wang X."/>
            <person name="Jin D."/>
            <person name="Zhou L."/>
            <person name="Wu L."/>
            <person name="An W."/>
            <person name="Zhao L."/>
        </authorList>
    </citation>
    <scope>NUCLEOTIDE SEQUENCE [LARGE SCALE GENOMIC DNA]</scope>
    <source>
        <strain evidence="3 4">W13003</strain>
    </source>
</reference>
<keyword evidence="2" id="KW-1133">Transmembrane helix</keyword>
<accession>V8QPD3</accession>
<keyword evidence="2" id="KW-0472">Membrane</keyword>
<sequence>MSVKQNLGSVAGDFASLVKTRLELLSLELTEEKDRLLSVLLFGAIGLLFLHLALMVIAVLVGLFFWETEYRYLALAILVLIYVLVGVGCLFLMKKHLGLAASPFSATVDALRDDAAALRGRHPSTAAASARASASSDTGVGND</sequence>
<keyword evidence="4" id="KW-1185">Reference proteome</keyword>
<organism evidence="3 4">
    <name type="scientific">Advenella kashmirensis W13003</name>
    <dbReference type="NCBI Taxonomy" id="1424334"/>
    <lineage>
        <taxon>Bacteria</taxon>
        <taxon>Pseudomonadati</taxon>
        <taxon>Pseudomonadota</taxon>
        <taxon>Betaproteobacteria</taxon>
        <taxon>Burkholderiales</taxon>
        <taxon>Alcaligenaceae</taxon>
    </lineage>
</organism>
<gene>
    <name evidence="3" type="ORF">W822_18165</name>
</gene>
<protein>
    <submittedName>
        <fullName evidence="3">Strain DSM</fullName>
    </submittedName>
</protein>
<feature type="region of interest" description="Disordered" evidence="1">
    <location>
        <begin position="122"/>
        <end position="143"/>
    </location>
</feature>
<dbReference type="STRING" id="1424334.W822_18165"/>
<evidence type="ECO:0000313" key="4">
    <source>
        <dbReference type="Proteomes" id="UP000018733"/>
    </source>
</evidence>
<proteinExistence type="predicted"/>
<dbReference type="RefSeq" id="WP_024006565.1">
    <property type="nucleotide sequence ID" value="NZ_KI650981.1"/>
</dbReference>
<evidence type="ECO:0000256" key="1">
    <source>
        <dbReference type="SAM" id="MobiDB-lite"/>
    </source>
</evidence>
<dbReference type="AlphaFoldDB" id="V8QPD3"/>
<dbReference type="Proteomes" id="UP000018733">
    <property type="component" value="Unassembled WGS sequence"/>
</dbReference>
<evidence type="ECO:0000313" key="3">
    <source>
        <dbReference type="EMBL" id="ETF01188.1"/>
    </source>
</evidence>
<dbReference type="PATRIC" id="fig|1424334.3.peg.3650"/>
<dbReference type="Pfam" id="PF07332">
    <property type="entry name" value="Phage_holin_3_6"/>
    <property type="match status" value="1"/>
</dbReference>
<feature type="transmembrane region" description="Helical" evidence="2">
    <location>
        <begin position="39"/>
        <end position="66"/>
    </location>
</feature>
<dbReference type="eggNOG" id="COG5393">
    <property type="taxonomic scope" value="Bacteria"/>
</dbReference>